<keyword evidence="3" id="KW-1185">Reference proteome</keyword>
<proteinExistence type="predicted"/>
<feature type="region of interest" description="Disordered" evidence="1">
    <location>
        <begin position="1"/>
        <end position="30"/>
    </location>
</feature>
<organism evidence="2 3">
    <name type="scientific">Choiromyces venosus 120613-1</name>
    <dbReference type="NCBI Taxonomy" id="1336337"/>
    <lineage>
        <taxon>Eukaryota</taxon>
        <taxon>Fungi</taxon>
        <taxon>Dikarya</taxon>
        <taxon>Ascomycota</taxon>
        <taxon>Pezizomycotina</taxon>
        <taxon>Pezizomycetes</taxon>
        <taxon>Pezizales</taxon>
        <taxon>Tuberaceae</taxon>
        <taxon>Choiromyces</taxon>
    </lineage>
</organism>
<dbReference type="AlphaFoldDB" id="A0A3N4JI68"/>
<reference evidence="2 3" key="1">
    <citation type="journal article" date="2018" name="Nat. Ecol. Evol.">
        <title>Pezizomycetes genomes reveal the molecular basis of ectomycorrhizal truffle lifestyle.</title>
        <authorList>
            <person name="Murat C."/>
            <person name="Payen T."/>
            <person name="Noel B."/>
            <person name="Kuo A."/>
            <person name="Morin E."/>
            <person name="Chen J."/>
            <person name="Kohler A."/>
            <person name="Krizsan K."/>
            <person name="Balestrini R."/>
            <person name="Da Silva C."/>
            <person name="Montanini B."/>
            <person name="Hainaut M."/>
            <person name="Levati E."/>
            <person name="Barry K.W."/>
            <person name="Belfiori B."/>
            <person name="Cichocki N."/>
            <person name="Clum A."/>
            <person name="Dockter R.B."/>
            <person name="Fauchery L."/>
            <person name="Guy J."/>
            <person name="Iotti M."/>
            <person name="Le Tacon F."/>
            <person name="Lindquist E.A."/>
            <person name="Lipzen A."/>
            <person name="Malagnac F."/>
            <person name="Mello A."/>
            <person name="Molinier V."/>
            <person name="Miyauchi S."/>
            <person name="Poulain J."/>
            <person name="Riccioni C."/>
            <person name="Rubini A."/>
            <person name="Sitrit Y."/>
            <person name="Splivallo R."/>
            <person name="Traeger S."/>
            <person name="Wang M."/>
            <person name="Zifcakova L."/>
            <person name="Wipf D."/>
            <person name="Zambonelli A."/>
            <person name="Paolocci F."/>
            <person name="Nowrousian M."/>
            <person name="Ottonello S."/>
            <person name="Baldrian P."/>
            <person name="Spatafora J.W."/>
            <person name="Henrissat B."/>
            <person name="Nagy L.G."/>
            <person name="Aury J.M."/>
            <person name="Wincker P."/>
            <person name="Grigoriev I.V."/>
            <person name="Bonfante P."/>
            <person name="Martin F.M."/>
        </authorList>
    </citation>
    <scope>NUCLEOTIDE SEQUENCE [LARGE SCALE GENOMIC DNA]</scope>
    <source>
        <strain evidence="2 3">120613-1</strain>
    </source>
</reference>
<evidence type="ECO:0000313" key="3">
    <source>
        <dbReference type="Proteomes" id="UP000276215"/>
    </source>
</evidence>
<accession>A0A3N4JI68</accession>
<name>A0A3N4JI68_9PEZI</name>
<gene>
    <name evidence="2" type="ORF">L873DRAFT_1811580</name>
</gene>
<dbReference type="Proteomes" id="UP000276215">
    <property type="component" value="Unassembled WGS sequence"/>
</dbReference>
<evidence type="ECO:0000313" key="2">
    <source>
        <dbReference type="EMBL" id="RPA96391.1"/>
    </source>
</evidence>
<protein>
    <submittedName>
        <fullName evidence="2">Uncharacterized protein</fullName>
    </submittedName>
</protein>
<evidence type="ECO:0000256" key="1">
    <source>
        <dbReference type="SAM" id="MobiDB-lite"/>
    </source>
</evidence>
<dbReference type="EMBL" id="ML120415">
    <property type="protein sequence ID" value="RPA96391.1"/>
    <property type="molecule type" value="Genomic_DNA"/>
</dbReference>
<sequence>MALPLGSIEDDSDNPTSQQQTSTPSPPPFIGTPLAIKYITELQRYYQALPVTHLYNLDFKAPKLMVSKLVYLAEKIQKYQASQQMRQATLTQYFHSTIRGPTVRGPITRSQTISPYRR</sequence>